<organism evidence="1 2">
    <name type="scientific">Pleuronectes platessa</name>
    <name type="common">European plaice</name>
    <dbReference type="NCBI Taxonomy" id="8262"/>
    <lineage>
        <taxon>Eukaryota</taxon>
        <taxon>Metazoa</taxon>
        <taxon>Chordata</taxon>
        <taxon>Craniata</taxon>
        <taxon>Vertebrata</taxon>
        <taxon>Euteleostomi</taxon>
        <taxon>Actinopterygii</taxon>
        <taxon>Neopterygii</taxon>
        <taxon>Teleostei</taxon>
        <taxon>Neoteleostei</taxon>
        <taxon>Acanthomorphata</taxon>
        <taxon>Carangaria</taxon>
        <taxon>Pleuronectiformes</taxon>
        <taxon>Pleuronectoidei</taxon>
        <taxon>Pleuronectidae</taxon>
        <taxon>Pleuronectes</taxon>
    </lineage>
</organism>
<dbReference type="EMBL" id="CADEAL010000266">
    <property type="protein sequence ID" value="CAB1417479.1"/>
    <property type="molecule type" value="Genomic_DNA"/>
</dbReference>
<comment type="caution">
    <text evidence="1">The sequence shown here is derived from an EMBL/GenBank/DDBJ whole genome shotgun (WGS) entry which is preliminary data.</text>
</comment>
<dbReference type="AlphaFoldDB" id="A0A9N7TSR8"/>
<protein>
    <submittedName>
        <fullName evidence="1">Uncharacterized protein</fullName>
    </submittedName>
</protein>
<proteinExistence type="predicted"/>
<accession>A0A9N7TSR8</accession>
<dbReference type="Proteomes" id="UP001153269">
    <property type="component" value="Unassembled WGS sequence"/>
</dbReference>
<sequence length="106" mass="12121">LAVSRPEDFISRVHGARVSRTKTVTATGAPLTFPFDLYVQEAEAMQMLQQSRESLWEFVRREPKTQQRRCTESCSHDTFVLEKGIYPVLGGRQDLRSQHLLSSLVL</sequence>
<keyword evidence="2" id="KW-1185">Reference proteome</keyword>
<feature type="non-terminal residue" evidence="1">
    <location>
        <position position="1"/>
    </location>
</feature>
<gene>
    <name evidence="1" type="ORF">PLEPLA_LOCUS5281</name>
</gene>
<name>A0A9N7TSR8_PLEPL</name>
<evidence type="ECO:0000313" key="2">
    <source>
        <dbReference type="Proteomes" id="UP001153269"/>
    </source>
</evidence>
<evidence type="ECO:0000313" key="1">
    <source>
        <dbReference type="EMBL" id="CAB1417479.1"/>
    </source>
</evidence>
<reference evidence="1" key="1">
    <citation type="submission" date="2020-03" db="EMBL/GenBank/DDBJ databases">
        <authorList>
            <person name="Weist P."/>
        </authorList>
    </citation>
    <scope>NUCLEOTIDE SEQUENCE</scope>
</reference>